<accession>A0A1V8S7W2</accession>
<dbReference type="Proteomes" id="UP000192596">
    <property type="component" value="Unassembled WGS sequence"/>
</dbReference>
<proteinExistence type="predicted"/>
<dbReference type="AlphaFoldDB" id="A0A1V8S7W2"/>
<feature type="region of interest" description="Disordered" evidence="1">
    <location>
        <begin position="175"/>
        <end position="240"/>
    </location>
</feature>
<evidence type="ECO:0000313" key="3">
    <source>
        <dbReference type="Proteomes" id="UP000192596"/>
    </source>
</evidence>
<name>A0A1V8S7W2_9PEZI</name>
<organism evidence="2 3">
    <name type="scientific">Cryoendolithus antarcticus</name>
    <dbReference type="NCBI Taxonomy" id="1507870"/>
    <lineage>
        <taxon>Eukaryota</taxon>
        <taxon>Fungi</taxon>
        <taxon>Dikarya</taxon>
        <taxon>Ascomycota</taxon>
        <taxon>Pezizomycotina</taxon>
        <taxon>Dothideomycetes</taxon>
        <taxon>Dothideomycetidae</taxon>
        <taxon>Cladosporiales</taxon>
        <taxon>Cladosporiaceae</taxon>
        <taxon>Cryoendolithus</taxon>
    </lineage>
</organism>
<protein>
    <submittedName>
        <fullName evidence="2">Uncharacterized protein</fullName>
    </submittedName>
</protein>
<comment type="caution">
    <text evidence="2">The sequence shown here is derived from an EMBL/GenBank/DDBJ whole genome shotgun (WGS) entry which is preliminary data.</text>
</comment>
<evidence type="ECO:0000313" key="2">
    <source>
        <dbReference type="EMBL" id="OQN95265.1"/>
    </source>
</evidence>
<evidence type="ECO:0000256" key="1">
    <source>
        <dbReference type="SAM" id="MobiDB-lite"/>
    </source>
</evidence>
<gene>
    <name evidence="2" type="ORF">B0A48_18562</name>
</gene>
<keyword evidence="3" id="KW-1185">Reference proteome</keyword>
<reference evidence="3" key="1">
    <citation type="submission" date="2017-03" db="EMBL/GenBank/DDBJ databases">
        <title>Genomes of endolithic fungi from Antarctica.</title>
        <authorList>
            <person name="Coleine C."/>
            <person name="Masonjones S."/>
            <person name="Stajich J.E."/>
        </authorList>
    </citation>
    <scope>NUCLEOTIDE SEQUENCE [LARGE SCALE GENOMIC DNA]</scope>
    <source>
        <strain evidence="3">CCFEE 5527</strain>
    </source>
</reference>
<dbReference type="InParanoid" id="A0A1V8S7W2"/>
<sequence length="288" mass="31563">MAGNNTSTPAASARVQLGDLITAMREMEQASVGALLTRMKKFIIFDVSRNAVDDPEVQEAQIVLLASRLIDRPLDSMKVTLLAQTTKLVVRSQEHLRFLVDWFDGIRTSITDDQEFHKATQSQVYRYFLQQLLEAMDELSNAIESAKAALDQAPDWSYDKRMEEMNATSQLVIDDSSSFASTSPPPSRCSADVGPALPQDTVKPNVDRTRRPPQAKHSVSSPRALPEGQNISRDDSFRAGENPKVVGEATVLPTPETTPGGVSASTNLVVPRRKINTAIRIAQESVTG</sequence>
<dbReference type="EMBL" id="NAJO01000117">
    <property type="protein sequence ID" value="OQN95265.1"/>
    <property type="molecule type" value="Genomic_DNA"/>
</dbReference>